<dbReference type="Gene3D" id="2.60.40.1120">
    <property type="entry name" value="Carboxypeptidase-like, regulatory domain"/>
    <property type="match status" value="1"/>
</dbReference>
<dbReference type="EC" id="4.2.2.23" evidence="4"/>
<dbReference type="GO" id="GO:0005576">
    <property type="term" value="C:extracellular region"/>
    <property type="evidence" value="ECO:0007669"/>
    <property type="project" value="UniProtKB-SubCell"/>
</dbReference>
<dbReference type="SUPFAM" id="SSF74650">
    <property type="entry name" value="Galactose mutarotase-like"/>
    <property type="match status" value="1"/>
</dbReference>
<dbReference type="SUPFAM" id="SSF49452">
    <property type="entry name" value="Starch-binding domain-like"/>
    <property type="match status" value="1"/>
</dbReference>
<dbReference type="Pfam" id="PF14686">
    <property type="entry name" value="fn3_3"/>
    <property type="match status" value="1"/>
</dbReference>
<evidence type="ECO:0000313" key="13">
    <source>
        <dbReference type="EMBL" id="KAF3759994.1"/>
    </source>
</evidence>
<comment type="catalytic activity">
    <reaction evidence="1">
        <text>Endotype eliminative cleavage of L-alpha-rhamnopyranosyl-(1-&gt;4)-alpha-D-galactopyranosyluronic acid bonds of rhamnogalacturonan I domains in ramified hairy regions of pectin leaving L-rhamnopyranose at the reducing end and 4-deoxy-4,5-unsaturated D-galactopyranosyluronic acid at the non-reducing end.</text>
        <dbReference type="EC" id="4.2.2.23"/>
    </reaction>
</comment>
<keyword evidence="5" id="KW-0964">Secreted</keyword>
<evidence type="ECO:0000256" key="1">
    <source>
        <dbReference type="ARBA" id="ARBA00001324"/>
    </source>
</evidence>
<dbReference type="GeneID" id="63841586"/>
<evidence type="ECO:0000256" key="7">
    <source>
        <dbReference type="ARBA" id="ARBA00023239"/>
    </source>
</evidence>
<evidence type="ECO:0000256" key="10">
    <source>
        <dbReference type="SAM" id="SignalP"/>
    </source>
</evidence>
<feature type="domain" description="Rhamnogalacturonan lyase" evidence="12">
    <location>
        <begin position="316"/>
        <end position="395"/>
    </location>
</feature>
<dbReference type="RefSeq" id="XP_040770973.1">
    <property type="nucleotide sequence ID" value="XM_040924457.1"/>
</dbReference>
<evidence type="ECO:0000256" key="5">
    <source>
        <dbReference type="ARBA" id="ARBA00022525"/>
    </source>
</evidence>
<dbReference type="GO" id="GO:0000272">
    <property type="term" value="P:polysaccharide catabolic process"/>
    <property type="evidence" value="ECO:0007669"/>
    <property type="project" value="UniProtKB-KW"/>
</dbReference>
<keyword evidence="7 13" id="KW-0456">Lyase</keyword>
<dbReference type="InterPro" id="IPR013784">
    <property type="entry name" value="Carb-bd-like_fold"/>
</dbReference>
<dbReference type="PANTHER" id="PTHR32018:SF1">
    <property type="entry name" value="RHAMNOGALACTURONAN ENDOLYASE"/>
    <property type="match status" value="1"/>
</dbReference>
<dbReference type="OrthoDB" id="1179585at2759"/>
<evidence type="ECO:0000259" key="12">
    <source>
        <dbReference type="Pfam" id="PF14686"/>
    </source>
</evidence>
<dbReference type="InterPro" id="IPR029413">
    <property type="entry name" value="RG-lyase_II"/>
</dbReference>
<dbReference type="InterPro" id="IPR014718">
    <property type="entry name" value="GH-type_carb-bd"/>
</dbReference>
<evidence type="ECO:0000259" key="11">
    <source>
        <dbReference type="Pfam" id="PF14683"/>
    </source>
</evidence>
<evidence type="ECO:0000256" key="2">
    <source>
        <dbReference type="ARBA" id="ARBA00004613"/>
    </source>
</evidence>
<reference evidence="13" key="1">
    <citation type="journal article" date="2020" name="Phytopathology">
        <title>Genome sequence of the chestnut blight fungus Cryphonectria parasitica EP155: A fundamental resource for an archetypical invasive plant pathogen.</title>
        <authorList>
            <person name="Crouch J.A."/>
            <person name="Dawe A."/>
            <person name="Aerts A."/>
            <person name="Barry K."/>
            <person name="Churchill A.C.L."/>
            <person name="Grimwood J."/>
            <person name="Hillman B."/>
            <person name="Milgroom M.G."/>
            <person name="Pangilinan J."/>
            <person name="Smith M."/>
            <person name="Salamov A."/>
            <person name="Schmutz J."/>
            <person name="Yadav J."/>
            <person name="Grigoriev I.V."/>
            <person name="Nuss D."/>
        </authorList>
    </citation>
    <scope>NUCLEOTIDE SEQUENCE</scope>
    <source>
        <strain evidence="13">EP155</strain>
    </source>
</reference>
<accession>A0A9P5CH67</accession>
<proteinExistence type="inferred from homology"/>
<dbReference type="InterPro" id="IPR011013">
    <property type="entry name" value="Gal_mutarotase_sf_dom"/>
</dbReference>
<dbReference type="CDD" id="cd10316">
    <property type="entry name" value="RGL4_M"/>
    <property type="match status" value="1"/>
</dbReference>
<keyword evidence="8" id="KW-0119">Carbohydrate metabolism</keyword>
<keyword evidence="14" id="KW-1185">Reference proteome</keyword>
<feature type="domain" description="Rhamnogalacturonan lyase" evidence="11">
    <location>
        <begin position="409"/>
        <end position="571"/>
    </location>
</feature>
<dbReference type="Pfam" id="PF14683">
    <property type="entry name" value="CBM-like"/>
    <property type="match status" value="1"/>
</dbReference>
<sequence length="576" mass="63970">MASRQHRLLLGCGLSLLLGNLVSAAGPFLTQIDNQTWVFGNDLWNVTEGPNYATKLYSSILPGEDLVGTAYGHYSDVDGATLLEWTSAAIVATGDDYIDIAFSSTEVDLHWVVFDDLQGAYQYVVNKATPWMEILRTLWRLNPDIFLNGRTNIKDDILPPFYLYANATEVQDETFELANGTYITKYDWSNFVRFRDFYGIYGPDVVGSWWVHPSTEYFTGNQLSQTLTVHRESATGDSVQLNVFQDTSHFRVGNDTLAPVGKIWGPWLWYLNNGSKEDVEQRRLQELEKFPYAWLNDTAYQSRGEITGTLTLSDGRPAAGASVFLGDTDTSIRPLIQGTNYYYTTQAASDGSFSFPNVRTGSYGLYAWSDGGALVDVYTNVTVTPIAVEAGQTTALGEVAWALPTGHTEIFRLGDFDKNATEFVNGGLPYQFAITTLSPANLTFIIGESNVSTDWYYAISDLGTWTIQFEIDAADLASYGANGTALLSVSLAGYSESQALDIDVNGNLLGSLNNDVLANDPALYRSSRISGEWRFLQYEIDPAQLVAGTNTIGFTITRYTEWRGFMWDSIFLEWQN</sequence>
<name>A0A9P5CH67_CRYP1</name>
<dbReference type="GO" id="GO:0030246">
    <property type="term" value="F:carbohydrate binding"/>
    <property type="evidence" value="ECO:0007669"/>
    <property type="project" value="InterPro"/>
</dbReference>
<dbReference type="Proteomes" id="UP000803844">
    <property type="component" value="Unassembled WGS sequence"/>
</dbReference>
<dbReference type="Gene3D" id="2.70.98.10">
    <property type="match status" value="1"/>
</dbReference>
<dbReference type="EMBL" id="MU032354">
    <property type="protein sequence ID" value="KAF3759994.1"/>
    <property type="molecule type" value="Genomic_DNA"/>
</dbReference>
<keyword evidence="6 10" id="KW-0732">Signal</keyword>
<dbReference type="Gene3D" id="2.60.120.260">
    <property type="entry name" value="Galactose-binding domain-like"/>
    <property type="match status" value="1"/>
</dbReference>
<dbReference type="CDD" id="cd10320">
    <property type="entry name" value="RGL4_N"/>
    <property type="match status" value="1"/>
</dbReference>
<evidence type="ECO:0000313" key="14">
    <source>
        <dbReference type="Proteomes" id="UP000803844"/>
    </source>
</evidence>
<feature type="signal peptide" evidence="10">
    <location>
        <begin position="1"/>
        <end position="24"/>
    </location>
</feature>
<dbReference type="SUPFAM" id="SSF49785">
    <property type="entry name" value="Galactose-binding domain-like"/>
    <property type="match status" value="1"/>
</dbReference>
<dbReference type="AlphaFoldDB" id="A0A9P5CH67"/>
<keyword evidence="9" id="KW-0624">Polysaccharide degradation</keyword>
<evidence type="ECO:0000256" key="6">
    <source>
        <dbReference type="ARBA" id="ARBA00022729"/>
    </source>
</evidence>
<comment type="similarity">
    <text evidence="3">Belongs to the polysaccharide lyase 4 family.</text>
</comment>
<comment type="subcellular location">
    <subcellularLocation>
        <location evidence="2">Secreted</location>
    </subcellularLocation>
</comment>
<protein>
    <recommendedName>
        <fullName evidence="4">rhamnogalacturonan endolyase</fullName>
        <ecNumber evidence="4">4.2.2.23</ecNumber>
    </recommendedName>
</protein>
<gene>
    <name evidence="13" type="ORF">M406DRAFT_51746</name>
</gene>
<evidence type="ECO:0000256" key="9">
    <source>
        <dbReference type="ARBA" id="ARBA00023326"/>
    </source>
</evidence>
<dbReference type="InterPro" id="IPR008979">
    <property type="entry name" value="Galactose-bd-like_sf"/>
</dbReference>
<evidence type="ECO:0000256" key="3">
    <source>
        <dbReference type="ARBA" id="ARBA00010418"/>
    </source>
</evidence>
<dbReference type="InterPro" id="IPR051850">
    <property type="entry name" value="Polysacch_Lyase_4"/>
</dbReference>
<dbReference type="InterPro" id="IPR029411">
    <property type="entry name" value="RG-lyase_III"/>
</dbReference>
<comment type="caution">
    <text evidence="13">The sequence shown here is derived from an EMBL/GenBank/DDBJ whole genome shotgun (WGS) entry which is preliminary data.</text>
</comment>
<organism evidence="13 14">
    <name type="scientific">Cryphonectria parasitica (strain ATCC 38755 / EP155)</name>
    <dbReference type="NCBI Taxonomy" id="660469"/>
    <lineage>
        <taxon>Eukaryota</taxon>
        <taxon>Fungi</taxon>
        <taxon>Dikarya</taxon>
        <taxon>Ascomycota</taxon>
        <taxon>Pezizomycotina</taxon>
        <taxon>Sordariomycetes</taxon>
        <taxon>Sordariomycetidae</taxon>
        <taxon>Diaporthales</taxon>
        <taxon>Cryphonectriaceae</taxon>
        <taxon>Cryphonectria-Endothia species complex</taxon>
        <taxon>Cryphonectria</taxon>
    </lineage>
</organism>
<dbReference type="GO" id="GO:0102210">
    <property type="term" value="F:rhamnogalacturonan endolyase activity"/>
    <property type="evidence" value="ECO:0007669"/>
    <property type="project" value="UniProtKB-EC"/>
</dbReference>
<evidence type="ECO:0000256" key="4">
    <source>
        <dbReference type="ARBA" id="ARBA00012437"/>
    </source>
</evidence>
<feature type="chain" id="PRO_5040249464" description="rhamnogalacturonan endolyase" evidence="10">
    <location>
        <begin position="25"/>
        <end position="576"/>
    </location>
</feature>
<dbReference type="PANTHER" id="PTHR32018">
    <property type="entry name" value="RHAMNOGALACTURONATE LYASE FAMILY PROTEIN"/>
    <property type="match status" value="1"/>
</dbReference>
<dbReference type="CDD" id="cd10317">
    <property type="entry name" value="RGL4_C"/>
    <property type="match status" value="1"/>
</dbReference>
<evidence type="ECO:0000256" key="8">
    <source>
        <dbReference type="ARBA" id="ARBA00023277"/>
    </source>
</evidence>